<keyword evidence="4" id="KW-0645">Protease</keyword>
<evidence type="ECO:0000313" key="11">
    <source>
        <dbReference type="EMBL" id="CAC5412027.1"/>
    </source>
</evidence>
<keyword evidence="5" id="KW-0833">Ubl conjugation pathway</keyword>
<protein>
    <recommendedName>
        <fullName evidence="3">ubiquitinyl hydrolase 1</fullName>
        <ecNumber evidence="3">3.4.19.12</ecNumber>
    </recommendedName>
</protein>
<dbReference type="InterPro" id="IPR028889">
    <property type="entry name" value="USP"/>
</dbReference>
<keyword evidence="7" id="KW-0788">Thiol protease</keyword>
<feature type="domain" description="B box-type" evidence="9">
    <location>
        <begin position="114"/>
        <end position="158"/>
    </location>
</feature>
<dbReference type="GO" id="GO:0005634">
    <property type="term" value="C:nucleus"/>
    <property type="evidence" value="ECO:0007669"/>
    <property type="project" value="TreeGrafter"/>
</dbReference>
<dbReference type="InterPro" id="IPR000315">
    <property type="entry name" value="Znf_B-box"/>
</dbReference>
<dbReference type="CDD" id="cd02257">
    <property type="entry name" value="Peptidase_C19"/>
    <property type="match status" value="1"/>
</dbReference>
<dbReference type="Gene3D" id="3.90.70.10">
    <property type="entry name" value="Cysteine proteinases"/>
    <property type="match status" value="1"/>
</dbReference>
<dbReference type="EMBL" id="CACVKT020007953">
    <property type="protein sequence ID" value="CAC5412027.1"/>
    <property type="molecule type" value="Genomic_DNA"/>
</dbReference>
<evidence type="ECO:0000256" key="6">
    <source>
        <dbReference type="ARBA" id="ARBA00022801"/>
    </source>
</evidence>
<dbReference type="EC" id="3.4.19.12" evidence="3"/>
<name>A0A6J8DWB1_MYTCO</name>
<gene>
    <name evidence="11" type="ORF">MCOR_45051</name>
</gene>
<dbReference type="Proteomes" id="UP000507470">
    <property type="component" value="Unassembled WGS sequence"/>
</dbReference>
<dbReference type="OrthoDB" id="6270329at2759"/>
<dbReference type="PROSITE" id="PS50119">
    <property type="entry name" value="ZF_BBOX"/>
    <property type="match status" value="1"/>
</dbReference>
<dbReference type="InterPro" id="IPR050164">
    <property type="entry name" value="Peptidase_C19"/>
</dbReference>
<dbReference type="Gene3D" id="3.30.160.60">
    <property type="entry name" value="Classic Zinc Finger"/>
    <property type="match status" value="1"/>
</dbReference>
<evidence type="ECO:0000259" key="10">
    <source>
        <dbReference type="PROSITE" id="PS50235"/>
    </source>
</evidence>
<accession>A0A6J8DWB1</accession>
<evidence type="ECO:0000256" key="3">
    <source>
        <dbReference type="ARBA" id="ARBA00012759"/>
    </source>
</evidence>
<keyword evidence="8" id="KW-0862">Zinc</keyword>
<dbReference type="InterPro" id="IPR038765">
    <property type="entry name" value="Papain-like_cys_pep_sf"/>
</dbReference>
<proteinExistence type="inferred from homology"/>
<dbReference type="GO" id="GO:0016579">
    <property type="term" value="P:protein deubiquitination"/>
    <property type="evidence" value="ECO:0007669"/>
    <property type="project" value="InterPro"/>
</dbReference>
<evidence type="ECO:0000256" key="4">
    <source>
        <dbReference type="ARBA" id="ARBA00022670"/>
    </source>
</evidence>
<dbReference type="Pfam" id="PF00443">
    <property type="entry name" value="UCH"/>
    <property type="match status" value="1"/>
</dbReference>
<keyword evidence="8" id="KW-0863">Zinc-finger</keyword>
<dbReference type="GO" id="GO:0004843">
    <property type="term" value="F:cysteine-type deubiquitinase activity"/>
    <property type="evidence" value="ECO:0007669"/>
    <property type="project" value="UniProtKB-EC"/>
</dbReference>
<feature type="domain" description="USP" evidence="10">
    <location>
        <begin position="273"/>
        <end position="508"/>
    </location>
</feature>
<dbReference type="PROSITE" id="PS00973">
    <property type="entry name" value="USP_2"/>
    <property type="match status" value="1"/>
</dbReference>
<dbReference type="GO" id="GO:0008270">
    <property type="term" value="F:zinc ion binding"/>
    <property type="evidence" value="ECO:0007669"/>
    <property type="project" value="UniProtKB-KW"/>
</dbReference>
<evidence type="ECO:0000256" key="2">
    <source>
        <dbReference type="ARBA" id="ARBA00009085"/>
    </source>
</evidence>
<dbReference type="InterPro" id="IPR018200">
    <property type="entry name" value="USP_CS"/>
</dbReference>
<evidence type="ECO:0000313" key="12">
    <source>
        <dbReference type="Proteomes" id="UP000507470"/>
    </source>
</evidence>
<dbReference type="SUPFAM" id="SSF54001">
    <property type="entry name" value="Cysteine proteinases"/>
    <property type="match status" value="1"/>
</dbReference>
<keyword evidence="8" id="KW-0479">Metal-binding</keyword>
<dbReference type="PROSITE" id="PS50235">
    <property type="entry name" value="USP_3"/>
    <property type="match status" value="1"/>
</dbReference>
<dbReference type="InterPro" id="IPR001394">
    <property type="entry name" value="Peptidase_C19_UCH"/>
</dbReference>
<keyword evidence="12" id="KW-1185">Reference proteome</keyword>
<sequence length="521" mass="60251">MECAARACFQTLRYIESNTRSRHFFSSPSDYTQENRIHFGEVLTNFSLVTCGSKNINCGMCVDRRDAVGYCKDCNFFIDGYCVECHVRIKSIRHHDVFTFQGKKKTELKIENFAPKLFCEKTGHCDIEMTSFCSHCKVLVCFKCKENHDIESHDVVSLVDFFMLIDIVLDIKSISEEIMIRLPQCDDTNDDIILFSAIVNWIDMIIKFQKDFRTDEFPPKFRHILDDIYQNTSVTAETCNSNIMTCKRAIEAMLLIKKDFEGMLYSSCQSLAPGCRRKNKTCPQNRSVQFETEQTDVTFGEREAKCRRIDNLNRDLQQSNNPTSSNPNCEESYFCPITMEPQSYSSADLFGSGLNGYGTSHQKPIEQEVRALQADHDLLDRYFGDERIEATCCNGVKRWRHIRLINVPSDLSICLVRHTPMNNITRKNRKPISIDRILNMGKYMSTQTDLLYRLTGVVIHHGTSPRNGHYTYVKTDGGPQIQINDCSFKVYDDANLLKDSYLLQYEQFRMMKPYATITFQM</sequence>
<dbReference type="GO" id="GO:0006508">
    <property type="term" value="P:proteolysis"/>
    <property type="evidence" value="ECO:0007669"/>
    <property type="project" value="UniProtKB-KW"/>
</dbReference>
<dbReference type="GO" id="GO:0005829">
    <property type="term" value="C:cytosol"/>
    <property type="evidence" value="ECO:0007669"/>
    <property type="project" value="TreeGrafter"/>
</dbReference>
<dbReference type="PANTHER" id="PTHR24006">
    <property type="entry name" value="UBIQUITIN CARBOXYL-TERMINAL HYDROLASE"/>
    <property type="match status" value="1"/>
</dbReference>
<dbReference type="CDD" id="cd19757">
    <property type="entry name" value="Bbox1"/>
    <property type="match status" value="1"/>
</dbReference>
<keyword evidence="6" id="KW-0378">Hydrolase</keyword>
<evidence type="ECO:0000256" key="8">
    <source>
        <dbReference type="PROSITE-ProRule" id="PRU00024"/>
    </source>
</evidence>
<evidence type="ECO:0000256" key="1">
    <source>
        <dbReference type="ARBA" id="ARBA00000707"/>
    </source>
</evidence>
<evidence type="ECO:0000259" key="9">
    <source>
        <dbReference type="PROSITE" id="PS50119"/>
    </source>
</evidence>
<dbReference type="PANTHER" id="PTHR24006:SF888">
    <property type="entry name" value="UBIQUITIN CARBOXYL-TERMINAL HYDROLASE 30"/>
    <property type="match status" value="1"/>
</dbReference>
<comment type="similarity">
    <text evidence="2">Belongs to the peptidase C19 family.</text>
</comment>
<reference evidence="11 12" key="1">
    <citation type="submission" date="2020-06" db="EMBL/GenBank/DDBJ databases">
        <authorList>
            <person name="Li R."/>
            <person name="Bekaert M."/>
        </authorList>
    </citation>
    <scope>NUCLEOTIDE SEQUENCE [LARGE SCALE GENOMIC DNA]</scope>
    <source>
        <strain evidence="12">wild</strain>
    </source>
</reference>
<evidence type="ECO:0000256" key="7">
    <source>
        <dbReference type="ARBA" id="ARBA00022807"/>
    </source>
</evidence>
<organism evidence="11 12">
    <name type="scientific">Mytilus coruscus</name>
    <name type="common">Sea mussel</name>
    <dbReference type="NCBI Taxonomy" id="42192"/>
    <lineage>
        <taxon>Eukaryota</taxon>
        <taxon>Metazoa</taxon>
        <taxon>Spiralia</taxon>
        <taxon>Lophotrochozoa</taxon>
        <taxon>Mollusca</taxon>
        <taxon>Bivalvia</taxon>
        <taxon>Autobranchia</taxon>
        <taxon>Pteriomorphia</taxon>
        <taxon>Mytilida</taxon>
        <taxon>Mytiloidea</taxon>
        <taxon>Mytilidae</taxon>
        <taxon>Mytilinae</taxon>
        <taxon>Mytilus</taxon>
    </lineage>
</organism>
<comment type="catalytic activity">
    <reaction evidence="1">
        <text>Thiol-dependent hydrolysis of ester, thioester, amide, peptide and isopeptide bonds formed by the C-terminal Gly of ubiquitin (a 76-residue protein attached to proteins as an intracellular targeting signal).</text>
        <dbReference type="EC" id="3.4.19.12"/>
    </reaction>
</comment>
<evidence type="ECO:0000256" key="5">
    <source>
        <dbReference type="ARBA" id="ARBA00022786"/>
    </source>
</evidence>
<dbReference type="AlphaFoldDB" id="A0A6J8DWB1"/>